<reference evidence="4" key="1">
    <citation type="submission" date="2017-02" db="UniProtKB">
        <authorList>
            <consortium name="WormBaseParasite"/>
        </authorList>
    </citation>
    <scope>IDENTIFICATION</scope>
</reference>
<organism evidence="3 4">
    <name type="scientific">Ascaris lumbricoides</name>
    <name type="common">Giant roundworm</name>
    <dbReference type="NCBI Taxonomy" id="6252"/>
    <lineage>
        <taxon>Eukaryota</taxon>
        <taxon>Metazoa</taxon>
        <taxon>Ecdysozoa</taxon>
        <taxon>Nematoda</taxon>
        <taxon>Chromadorea</taxon>
        <taxon>Rhabditida</taxon>
        <taxon>Spirurina</taxon>
        <taxon>Ascaridomorpha</taxon>
        <taxon>Ascaridoidea</taxon>
        <taxon>Ascarididae</taxon>
        <taxon>Ascaris</taxon>
    </lineage>
</organism>
<feature type="chain" id="PRO_5005656721" evidence="2">
    <location>
        <begin position="21"/>
        <end position="145"/>
    </location>
</feature>
<dbReference type="Proteomes" id="UP000036681">
    <property type="component" value="Unplaced"/>
</dbReference>
<evidence type="ECO:0000256" key="2">
    <source>
        <dbReference type="SAM" id="SignalP"/>
    </source>
</evidence>
<dbReference type="WBParaSite" id="ALUE_0000891901-mRNA-1">
    <property type="protein sequence ID" value="ALUE_0000891901-mRNA-1"/>
    <property type="gene ID" value="ALUE_0000891901"/>
</dbReference>
<keyword evidence="3" id="KW-1185">Reference proteome</keyword>
<evidence type="ECO:0000313" key="3">
    <source>
        <dbReference type="Proteomes" id="UP000036681"/>
    </source>
</evidence>
<dbReference type="AlphaFoldDB" id="A0A0M3HZ55"/>
<feature type="signal peptide" evidence="2">
    <location>
        <begin position="1"/>
        <end position="20"/>
    </location>
</feature>
<protein>
    <submittedName>
        <fullName evidence="4">Histidine-rich glycoprotein</fullName>
    </submittedName>
</protein>
<sequence length="145" mass="17181">MRLRFLLIGYSVFLSTAVSALTISGEVADDSKIVQCSGQLIDIYWWNVSLSFDIKCIEKEASNWEPDAYNLTAIEEDRHYKHHHHHGGHSRHHHHHHGHFHPHHHHHHHHGHFHPHHHVHVGVGYFPLWTHVFYAHPYYWGMCNI</sequence>
<evidence type="ECO:0000313" key="4">
    <source>
        <dbReference type="WBParaSite" id="ALUE_0000891901-mRNA-1"/>
    </source>
</evidence>
<feature type="region of interest" description="Disordered" evidence="1">
    <location>
        <begin position="80"/>
        <end position="115"/>
    </location>
</feature>
<evidence type="ECO:0000256" key="1">
    <source>
        <dbReference type="SAM" id="MobiDB-lite"/>
    </source>
</evidence>
<keyword evidence="2" id="KW-0732">Signal</keyword>
<name>A0A0M3HZ55_ASCLU</name>
<proteinExistence type="predicted"/>
<accession>A0A0M3HZ55</accession>